<evidence type="ECO:0000313" key="2">
    <source>
        <dbReference type="EMBL" id="KZV52312.1"/>
    </source>
</evidence>
<gene>
    <name evidence="2" type="ORF">F511_37887</name>
</gene>
<proteinExistence type="predicted"/>
<dbReference type="AlphaFoldDB" id="A0A2Z7CYP2"/>
<accession>A0A2Z7CYP2</accession>
<evidence type="ECO:0000313" key="3">
    <source>
        <dbReference type="Proteomes" id="UP000250235"/>
    </source>
</evidence>
<reference evidence="2 3" key="1">
    <citation type="journal article" date="2015" name="Proc. Natl. Acad. Sci. U.S.A.">
        <title>The resurrection genome of Boea hygrometrica: A blueprint for survival of dehydration.</title>
        <authorList>
            <person name="Xiao L."/>
            <person name="Yang G."/>
            <person name="Zhang L."/>
            <person name="Yang X."/>
            <person name="Zhao S."/>
            <person name="Ji Z."/>
            <person name="Zhou Q."/>
            <person name="Hu M."/>
            <person name="Wang Y."/>
            <person name="Chen M."/>
            <person name="Xu Y."/>
            <person name="Jin H."/>
            <person name="Xiao X."/>
            <person name="Hu G."/>
            <person name="Bao F."/>
            <person name="Hu Y."/>
            <person name="Wan P."/>
            <person name="Li L."/>
            <person name="Deng X."/>
            <person name="Kuang T."/>
            <person name="Xiang C."/>
            <person name="Zhu J.K."/>
            <person name="Oliver M.J."/>
            <person name="He Y."/>
        </authorList>
    </citation>
    <scope>NUCLEOTIDE SEQUENCE [LARGE SCALE GENOMIC DNA]</scope>
    <source>
        <strain evidence="3">cv. XS01</strain>
    </source>
</reference>
<name>A0A2Z7CYP2_9LAMI</name>
<evidence type="ECO:0000256" key="1">
    <source>
        <dbReference type="SAM" id="MobiDB-lite"/>
    </source>
</evidence>
<keyword evidence="3" id="KW-1185">Reference proteome</keyword>
<feature type="region of interest" description="Disordered" evidence="1">
    <location>
        <begin position="1"/>
        <end position="29"/>
    </location>
</feature>
<feature type="region of interest" description="Disordered" evidence="1">
    <location>
        <begin position="71"/>
        <end position="93"/>
    </location>
</feature>
<dbReference type="Proteomes" id="UP000250235">
    <property type="component" value="Unassembled WGS sequence"/>
</dbReference>
<dbReference type="EMBL" id="KQ991112">
    <property type="protein sequence ID" value="KZV52312.1"/>
    <property type="molecule type" value="Genomic_DNA"/>
</dbReference>
<sequence length="93" mass="10184">MHDATSSQLPPCFGPRRLDHHPGPVGPPRLNMVQAIGHKAPTKHKTNGAIVRDPWRMRPCVNLGLTKVSSHLAYNHGPPLDPFEPSLSPSNRS</sequence>
<organism evidence="2 3">
    <name type="scientific">Dorcoceras hygrometricum</name>
    <dbReference type="NCBI Taxonomy" id="472368"/>
    <lineage>
        <taxon>Eukaryota</taxon>
        <taxon>Viridiplantae</taxon>
        <taxon>Streptophyta</taxon>
        <taxon>Embryophyta</taxon>
        <taxon>Tracheophyta</taxon>
        <taxon>Spermatophyta</taxon>
        <taxon>Magnoliopsida</taxon>
        <taxon>eudicotyledons</taxon>
        <taxon>Gunneridae</taxon>
        <taxon>Pentapetalae</taxon>
        <taxon>asterids</taxon>
        <taxon>lamiids</taxon>
        <taxon>Lamiales</taxon>
        <taxon>Gesneriaceae</taxon>
        <taxon>Didymocarpoideae</taxon>
        <taxon>Trichosporeae</taxon>
        <taxon>Loxocarpinae</taxon>
        <taxon>Dorcoceras</taxon>
    </lineage>
</organism>
<protein>
    <submittedName>
        <fullName evidence="2">Uncharacterized protein</fullName>
    </submittedName>
</protein>